<dbReference type="OMA" id="QMSYGKS"/>
<evidence type="ECO:0000259" key="3">
    <source>
        <dbReference type="Pfam" id="PF01557"/>
    </source>
</evidence>
<reference evidence="4 5" key="1">
    <citation type="submission" date="2019-04" db="EMBL/GenBank/DDBJ databases">
        <title>Fungal friends and foes A comparative genomics study of 23 Aspergillus species from section Flavi.</title>
        <authorList>
            <consortium name="DOE Joint Genome Institute"/>
            <person name="Kjaerbolling I."/>
            <person name="Vesth T.C."/>
            <person name="Frisvad J.C."/>
            <person name="Nybo J.L."/>
            <person name="Theobald S."/>
            <person name="Kildgaard S."/>
            <person name="Petersen T.I."/>
            <person name="Kuo A."/>
            <person name="Sato A."/>
            <person name="Lyhne E.K."/>
            <person name="Kogle M.E."/>
            <person name="Wiebenga A."/>
            <person name="Kun R.S."/>
            <person name="Lubbers R.J."/>
            <person name="Makela M.R."/>
            <person name="Barry K."/>
            <person name="Chovatia M."/>
            <person name="Clum A."/>
            <person name="Daum C."/>
            <person name="Haridas S."/>
            <person name="He G."/>
            <person name="LaButti K."/>
            <person name="Lipzen A."/>
            <person name="Mondo S."/>
            <person name="Pangilinan J."/>
            <person name="Riley R."/>
            <person name="Salamov A."/>
            <person name="Simmons B.A."/>
            <person name="Magnuson J.K."/>
            <person name="Henrissat B."/>
            <person name="Mortensen U.H."/>
            <person name="Larsen T.O."/>
            <person name="De vries R.P."/>
            <person name="Grigoriev I.V."/>
            <person name="Machida M."/>
            <person name="Baker S.E."/>
            <person name="Andersen M.R."/>
        </authorList>
    </citation>
    <scope>NUCLEOTIDE SEQUENCE [LARGE SCALE GENOMIC DNA]</scope>
    <source>
        <strain evidence="4 5">CBS 117618</strain>
    </source>
</reference>
<dbReference type="VEuPathDB" id="FungiDB:BDV34DRAFT_211395"/>
<evidence type="ECO:0000313" key="4">
    <source>
        <dbReference type="EMBL" id="KAB8207660.1"/>
    </source>
</evidence>
<dbReference type="GO" id="GO:0003824">
    <property type="term" value="F:catalytic activity"/>
    <property type="evidence" value="ECO:0007669"/>
    <property type="project" value="InterPro"/>
</dbReference>
<dbReference type="InterPro" id="IPR011234">
    <property type="entry name" value="Fumarylacetoacetase-like_C"/>
</dbReference>
<dbReference type="Pfam" id="PF01557">
    <property type="entry name" value="FAA_hydrolase"/>
    <property type="match status" value="1"/>
</dbReference>
<accession>A0A5N6DU08</accession>
<dbReference type="GO" id="GO:0046872">
    <property type="term" value="F:metal ion binding"/>
    <property type="evidence" value="ECO:0007669"/>
    <property type="project" value="UniProtKB-KW"/>
</dbReference>
<protein>
    <recommendedName>
        <fullName evidence="3">Fumarylacetoacetase-like C-terminal domain-containing protein</fullName>
    </recommendedName>
</protein>
<sequence length="197" mass="21702">MAFNRLVCFAIGDRLSFGDLLSLLCPIERTPIIIILGLNYQSHVNEAKPNVPKYPPIFVKPADALAGPIDTMTFTPTRMKWRPDQDALDYVLGYTAGNDLSARNFKLPEASRMQFGYSKSFDQFGPIRYTIVATSEIPDAQDLRLVAPIISPLSRGMTLRKGTVIMTGTPAGVGFFTKQFLKAGDVVEVEIEGIGEK</sequence>
<name>A0A5N6DU08_ASPPA</name>
<dbReference type="AlphaFoldDB" id="A0A5N6DU08"/>
<dbReference type="EMBL" id="ML734955">
    <property type="protein sequence ID" value="KAB8207660.1"/>
    <property type="molecule type" value="Genomic_DNA"/>
</dbReference>
<dbReference type="PANTHER" id="PTHR11820">
    <property type="entry name" value="ACYLPYRUVASE"/>
    <property type="match status" value="1"/>
</dbReference>
<feature type="domain" description="Fumarylacetoacetase-like C-terminal" evidence="3">
    <location>
        <begin position="146"/>
        <end position="196"/>
    </location>
</feature>
<organism evidence="4 5">
    <name type="scientific">Aspergillus parasiticus</name>
    <dbReference type="NCBI Taxonomy" id="5067"/>
    <lineage>
        <taxon>Eukaryota</taxon>
        <taxon>Fungi</taxon>
        <taxon>Dikarya</taxon>
        <taxon>Ascomycota</taxon>
        <taxon>Pezizomycotina</taxon>
        <taxon>Eurotiomycetes</taxon>
        <taxon>Eurotiomycetidae</taxon>
        <taxon>Eurotiales</taxon>
        <taxon>Aspergillaceae</taxon>
        <taxon>Aspergillus</taxon>
        <taxon>Aspergillus subgen. Circumdati</taxon>
    </lineage>
</organism>
<evidence type="ECO:0000256" key="2">
    <source>
        <dbReference type="ARBA" id="ARBA00022723"/>
    </source>
</evidence>
<dbReference type="SUPFAM" id="SSF56529">
    <property type="entry name" value="FAH"/>
    <property type="match status" value="1"/>
</dbReference>
<dbReference type="InterPro" id="IPR036663">
    <property type="entry name" value="Fumarylacetoacetase_C_sf"/>
</dbReference>
<comment type="similarity">
    <text evidence="1">Belongs to the FAH family.</text>
</comment>
<proteinExistence type="inferred from homology"/>
<evidence type="ECO:0000313" key="5">
    <source>
        <dbReference type="Proteomes" id="UP000326532"/>
    </source>
</evidence>
<dbReference type="Proteomes" id="UP000326532">
    <property type="component" value="Unassembled WGS sequence"/>
</dbReference>
<gene>
    <name evidence="4" type="ORF">BDV34DRAFT_211395</name>
</gene>
<dbReference type="Gene3D" id="3.90.850.10">
    <property type="entry name" value="Fumarylacetoacetase-like, C-terminal domain"/>
    <property type="match status" value="2"/>
</dbReference>
<keyword evidence="5" id="KW-1185">Reference proteome</keyword>
<evidence type="ECO:0000256" key="1">
    <source>
        <dbReference type="ARBA" id="ARBA00010211"/>
    </source>
</evidence>
<keyword evidence="2" id="KW-0479">Metal-binding</keyword>